<reference evidence="2" key="2">
    <citation type="submission" date="2023-02" db="EMBL/GenBank/DDBJ databases">
        <authorList>
            <person name="Swenson N.G."/>
            <person name="Wegrzyn J.L."/>
            <person name="Mcevoy S.L."/>
        </authorList>
    </citation>
    <scope>NUCLEOTIDE SEQUENCE</scope>
    <source>
        <strain evidence="2">91603</strain>
        <tissue evidence="2">Leaf</tissue>
    </source>
</reference>
<dbReference type="EMBL" id="JAJSOW010000108">
    <property type="protein sequence ID" value="KAI9153985.1"/>
    <property type="molecule type" value="Genomic_DNA"/>
</dbReference>
<proteinExistence type="predicted"/>
<comment type="caution">
    <text evidence="2">The sequence shown here is derived from an EMBL/GenBank/DDBJ whole genome shotgun (WGS) entry which is preliminary data.</text>
</comment>
<feature type="region of interest" description="Disordered" evidence="1">
    <location>
        <begin position="1"/>
        <end position="25"/>
    </location>
</feature>
<dbReference type="AlphaFoldDB" id="A0AAD5I7A4"/>
<gene>
    <name evidence="2" type="ORF">LWI28_019364</name>
</gene>
<name>A0AAD5I7A4_ACENE</name>
<evidence type="ECO:0000256" key="1">
    <source>
        <dbReference type="SAM" id="MobiDB-lite"/>
    </source>
</evidence>
<reference evidence="2" key="1">
    <citation type="journal article" date="2022" name="Plant J.">
        <title>Strategies of tolerance reflected in two North American maple genomes.</title>
        <authorList>
            <person name="McEvoy S.L."/>
            <person name="Sezen U.U."/>
            <person name="Trouern-Trend A."/>
            <person name="McMahon S.M."/>
            <person name="Schaberg P.G."/>
            <person name="Yang J."/>
            <person name="Wegrzyn J.L."/>
            <person name="Swenson N.G."/>
        </authorList>
    </citation>
    <scope>NUCLEOTIDE SEQUENCE</scope>
    <source>
        <strain evidence="2">91603</strain>
    </source>
</reference>
<evidence type="ECO:0000313" key="2">
    <source>
        <dbReference type="EMBL" id="KAI9153985.1"/>
    </source>
</evidence>
<evidence type="ECO:0000313" key="3">
    <source>
        <dbReference type="Proteomes" id="UP001064489"/>
    </source>
</evidence>
<organism evidence="2 3">
    <name type="scientific">Acer negundo</name>
    <name type="common">Box elder</name>
    <dbReference type="NCBI Taxonomy" id="4023"/>
    <lineage>
        <taxon>Eukaryota</taxon>
        <taxon>Viridiplantae</taxon>
        <taxon>Streptophyta</taxon>
        <taxon>Embryophyta</taxon>
        <taxon>Tracheophyta</taxon>
        <taxon>Spermatophyta</taxon>
        <taxon>Magnoliopsida</taxon>
        <taxon>eudicotyledons</taxon>
        <taxon>Gunneridae</taxon>
        <taxon>Pentapetalae</taxon>
        <taxon>rosids</taxon>
        <taxon>malvids</taxon>
        <taxon>Sapindales</taxon>
        <taxon>Sapindaceae</taxon>
        <taxon>Hippocastanoideae</taxon>
        <taxon>Acereae</taxon>
        <taxon>Acer</taxon>
    </lineage>
</organism>
<keyword evidence="3" id="KW-1185">Reference proteome</keyword>
<sequence>MATEQPTTRPKAYGRLDEMTGRKGLTASGTENERVMAAVDGDLVLCFVLQFLGFNRSSGFGVVDDNEW</sequence>
<protein>
    <submittedName>
        <fullName evidence="2">Uncharacterized protein</fullName>
    </submittedName>
</protein>
<dbReference type="Proteomes" id="UP001064489">
    <property type="component" value="Chromosome 11"/>
</dbReference>
<accession>A0AAD5I7A4</accession>